<reference evidence="11 12" key="1">
    <citation type="journal article" date="2017" name="Mycologia">
        <title>Bifiguratus adelaidae, gen. et sp. nov., a new member of Mucoromycotina in endophytic and soil-dwelling habitats.</title>
        <authorList>
            <person name="Torres-Cruz T.J."/>
            <person name="Billingsley Tobias T.L."/>
            <person name="Almatruk M."/>
            <person name="Hesse C."/>
            <person name="Kuske C.R."/>
            <person name="Desiro A."/>
            <person name="Benucci G.M."/>
            <person name="Bonito G."/>
            <person name="Stajich J.E."/>
            <person name="Dunlap C."/>
            <person name="Arnold A.E."/>
            <person name="Porras-Alfaro A."/>
        </authorList>
    </citation>
    <scope>NUCLEOTIDE SEQUENCE [LARGE SCALE GENOMIC DNA]</scope>
    <source>
        <strain evidence="11 12">AZ0501</strain>
    </source>
</reference>
<evidence type="ECO:0000256" key="3">
    <source>
        <dbReference type="ARBA" id="ARBA00022840"/>
    </source>
</evidence>
<keyword evidence="4 8" id="KW-0175">Coiled coil</keyword>
<dbReference type="EMBL" id="MVBO01000029">
    <property type="protein sequence ID" value="OZJ04833.1"/>
    <property type="molecule type" value="Genomic_DNA"/>
</dbReference>
<evidence type="ECO:0000256" key="7">
    <source>
        <dbReference type="RuleBase" id="RU000394"/>
    </source>
</evidence>
<dbReference type="OrthoDB" id="3176171at2759"/>
<comment type="caution">
    <text evidence="11">The sequence shown here is derived from an EMBL/GenBank/DDBJ whole genome shotgun (WGS) entry which is preliminary data.</text>
</comment>
<protein>
    <recommendedName>
        <fullName evidence="7">Kinesin-like protein</fullName>
    </recommendedName>
</protein>
<dbReference type="GO" id="GO:0003777">
    <property type="term" value="F:microtubule motor activity"/>
    <property type="evidence" value="ECO:0007669"/>
    <property type="project" value="InterPro"/>
</dbReference>
<dbReference type="Gene3D" id="3.40.850.10">
    <property type="entry name" value="Kinesin motor domain"/>
    <property type="match status" value="1"/>
</dbReference>
<evidence type="ECO:0000313" key="12">
    <source>
        <dbReference type="Proteomes" id="UP000242875"/>
    </source>
</evidence>
<dbReference type="InterPro" id="IPR027417">
    <property type="entry name" value="P-loop_NTPase"/>
</dbReference>
<dbReference type="InterPro" id="IPR001752">
    <property type="entry name" value="Kinesin_motor_dom"/>
</dbReference>
<feature type="region of interest" description="Disordered" evidence="9">
    <location>
        <begin position="430"/>
        <end position="449"/>
    </location>
</feature>
<keyword evidence="1 7" id="KW-0493">Microtubule</keyword>
<dbReference type="PANTHER" id="PTHR47968:SF13">
    <property type="entry name" value="KINESIN-LIKE PROTEIN KIF19 ISOFORM X1"/>
    <property type="match status" value="1"/>
</dbReference>
<gene>
    <name evidence="11" type="ORF">BZG36_02322</name>
</gene>
<name>A0A261Y2K1_9FUNG</name>
<dbReference type="SUPFAM" id="SSF52540">
    <property type="entry name" value="P-loop containing nucleoside triphosphate hydrolases"/>
    <property type="match status" value="1"/>
</dbReference>
<dbReference type="PROSITE" id="PS00411">
    <property type="entry name" value="KINESIN_MOTOR_1"/>
    <property type="match status" value="1"/>
</dbReference>
<accession>A0A261Y2K1</accession>
<feature type="domain" description="Kinesin motor" evidence="10">
    <location>
        <begin position="15"/>
        <end position="393"/>
    </location>
</feature>
<dbReference type="PANTHER" id="PTHR47968">
    <property type="entry name" value="CENTROMERE PROTEIN E"/>
    <property type="match status" value="1"/>
</dbReference>
<evidence type="ECO:0000256" key="9">
    <source>
        <dbReference type="SAM" id="MobiDB-lite"/>
    </source>
</evidence>
<feature type="non-terminal residue" evidence="11">
    <location>
        <position position="730"/>
    </location>
</feature>
<dbReference type="GO" id="GO:0008017">
    <property type="term" value="F:microtubule binding"/>
    <property type="evidence" value="ECO:0007669"/>
    <property type="project" value="InterPro"/>
</dbReference>
<organism evidence="11 12">
    <name type="scientific">Bifiguratus adelaidae</name>
    <dbReference type="NCBI Taxonomy" id="1938954"/>
    <lineage>
        <taxon>Eukaryota</taxon>
        <taxon>Fungi</taxon>
        <taxon>Fungi incertae sedis</taxon>
        <taxon>Mucoromycota</taxon>
        <taxon>Mucoromycotina</taxon>
        <taxon>Endogonomycetes</taxon>
        <taxon>Endogonales</taxon>
        <taxon>Endogonales incertae sedis</taxon>
        <taxon>Bifiguratus</taxon>
    </lineage>
</organism>
<dbReference type="GO" id="GO:0005874">
    <property type="term" value="C:microtubule"/>
    <property type="evidence" value="ECO:0007669"/>
    <property type="project" value="UniProtKB-KW"/>
</dbReference>
<proteinExistence type="inferred from homology"/>
<dbReference type="GO" id="GO:0005524">
    <property type="term" value="F:ATP binding"/>
    <property type="evidence" value="ECO:0007669"/>
    <property type="project" value="UniProtKB-UniRule"/>
</dbReference>
<evidence type="ECO:0000256" key="2">
    <source>
        <dbReference type="ARBA" id="ARBA00022741"/>
    </source>
</evidence>
<dbReference type="PRINTS" id="PR00380">
    <property type="entry name" value="KINESINHEAVY"/>
</dbReference>
<evidence type="ECO:0000256" key="6">
    <source>
        <dbReference type="PROSITE-ProRule" id="PRU00283"/>
    </source>
</evidence>
<keyword evidence="12" id="KW-1185">Reference proteome</keyword>
<evidence type="ECO:0000256" key="5">
    <source>
        <dbReference type="ARBA" id="ARBA00023175"/>
    </source>
</evidence>
<evidence type="ECO:0000256" key="1">
    <source>
        <dbReference type="ARBA" id="ARBA00022701"/>
    </source>
</evidence>
<feature type="binding site" evidence="6">
    <location>
        <begin position="149"/>
        <end position="156"/>
    </location>
    <ligand>
        <name>ATP</name>
        <dbReference type="ChEBI" id="CHEBI:30616"/>
    </ligand>
</feature>
<sequence>MPVAKSKGYGGKESAILVSVRVRPFNSQELALLNPSNAQTPIRPIYGGSLKPGEALRKIVHTVDENVLVFDPPPESQDENMGINRYRNALLNGDKAAQNAAFRRYKDVRYAFDRVFDETAGQEEVWEETTKDLIDGVLNGYNATVFAYGATGCGKTHTISGSPEDPGIIFLTIRELYERIEQLKDDKTIHFSLSYLEVYNEQIKDLLVENKKATLALRENDKNKIVVAGLSEHHPKNINEVMNLIFLGNANRTMSPTEANAVSSRSHAVLQINIRQRPRTADVQTDYTLATLSLIDLAGSERAAASRNRGDRMLEGANINRSLLALGNCINALCDVTKREQHIPYRDSKLTRLLKFSLGGNCKTVMIVCVSPSSLHYEETHNTLKYANRAKNIKTKVKQNLVSVDRHVTKYVDAISSLREEVKELKQKLKDAEENSMPSTSIARKSATQTRQLEEAINKMRTAYALYTSKETDIAGMRTRQNLTSQHMDWSKAWQAAFYPRLDKNTDEKTRAQVSGYGNSLAERLKNLEAQQASLRSNLDMLMRSNSVPRRDYGSRDDPLVRKERELLEAKVEAARLKSSNTLLERHLMDTFHLVQSMLAIDGEALAGLKNVIGQLKGADPSALDCASQLYNKCITFFTDFSKLSLDAKPPIFRPVRPALTKPVRPMVRKRVAIEDRADGAQRRKLDKHRAVTFAPEPTILGETRAQQVHRPVKGALKKHTDRRVMLEAT</sequence>
<evidence type="ECO:0000256" key="4">
    <source>
        <dbReference type="ARBA" id="ARBA00023054"/>
    </source>
</evidence>
<comment type="similarity">
    <text evidence="6 7">Belongs to the TRAFAC class myosin-kinesin ATPase superfamily. Kinesin family.</text>
</comment>
<dbReference type="AlphaFoldDB" id="A0A261Y2K1"/>
<evidence type="ECO:0000313" key="11">
    <source>
        <dbReference type="EMBL" id="OZJ04833.1"/>
    </source>
</evidence>
<feature type="coiled-coil region" evidence="8">
    <location>
        <begin position="518"/>
        <end position="580"/>
    </location>
</feature>
<dbReference type="InterPro" id="IPR027640">
    <property type="entry name" value="Kinesin-like_fam"/>
</dbReference>
<dbReference type="GO" id="GO:0007018">
    <property type="term" value="P:microtubule-based movement"/>
    <property type="evidence" value="ECO:0007669"/>
    <property type="project" value="InterPro"/>
</dbReference>
<dbReference type="SMART" id="SM00129">
    <property type="entry name" value="KISc"/>
    <property type="match status" value="1"/>
</dbReference>
<keyword evidence="3 6" id="KW-0067">ATP-binding</keyword>
<dbReference type="Pfam" id="PF00225">
    <property type="entry name" value="Kinesin"/>
    <property type="match status" value="1"/>
</dbReference>
<evidence type="ECO:0000259" key="10">
    <source>
        <dbReference type="PROSITE" id="PS50067"/>
    </source>
</evidence>
<dbReference type="CDD" id="cd01370">
    <property type="entry name" value="KISc_KIP3_like"/>
    <property type="match status" value="1"/>
</dbReference>
<dbReference type="InterPro" id="IPR019821">
    <property type="entry name" value="Kinesin_motor_CS"/>
</dbReference>
<feature type="compositionally biased region" description="Polar residues" evidence="9">
    <location>
        <begin position="436"/>
        <end position="449"/>
    </location>
</feature>
<dbReference type="Proteomes" id="UP000242875">
    <property type="component" value="Unassembled WGS sequence"/>
</dbReference>
<dbReference type="PROSITE" id="PS50067">
    <property type="entry name" value="KINESIN_MOTOR_2"/>
    <property type="match status" value="1"/>
</dbReference>
<evidence type="ECO:0000256" key="8">
    <source>
        <dbReference type="SAM" id="Coils"/>
    </source>
</evidence>
<dbReference type="InterPro" id="IPR036961">
    <property type="entry name" value="Kinesin_motor_dom_sf"/>
</dbReference>
<keyword evidence="5 6" id="KW-0505">Motor protein</keyword>
<keyword evidence="2 6" id="KW-0547">Nucleotide-binding</keyword>